<feature type="compositionally biased region" description="Low complexity" evidence="1">
    <location>
        <begin position="53"/>
        <end position="78"/>
    </location>
</feature>
<feature type="region of interest" description="Disordered" evidence="1">
    <location>
        <begin position="157"/>
        <end position="219"/>
    </location>
</feature>
<feature type="compositionally biased region" description="Basic and acidic residues" evidence="1">
    <location>
        <begin position="177"/>
        <end position="186"/>
    </location>
</feature>
<evidence type="ECO:0000313" key="3">
    <source>
        <dbReference type="Proteomes" id="UP000765509"/>
    </source>
</evidence>
<dbReference type="AlphaFoldDB" id="A0A9Q3F0B1"/>
<gene>
    <name evidence="2" type="ORF">O181_072305</name>
</gene>
<sequence>MASSTASSSTSSITPVLPLNLKSKKQRKTLNQSYSRPPPLNLALSNLDPDETSSLTPSSERKSSSSLSESPSENIELSASPLGDLFKEQAESVRRAWNAASCFAEFDSSDPSFGPQPHEVYSNNAKQPRMGQRRVFSGSFPKKSLSRIVSASDLSEPAILSPPATPLTPLTPVFDSVPRHREKDANSCRSSLKKSKDLSRSPPTESQSPLTPEVTQDDDDCTRLTCNKRVHFAPGSPLRGSTWSLNQYPSRSITANPMENLSLTEWLELVTRRRSIRNRRAEMMGLPL</sequence>
<organism evidence="2 3">
    <name type="scientific">Austropuccinia psidii MF-1</name>
    <dbReference type="NCBI Taxonomy" id="1389203"/>
    <lineage>
        <taxon>Eukaryota</taxon>
        <taxon>Fungi</taxon>
        <taxon>Dikarya</taxon>
        <taxon>Basidiomycota</taxon>
        <taxon>Pucciniomycotina</taxon>
        <taxon>Pucciniomycetes</taxon>
        <taxon>Pucciniales</taxon>
        <taxon>Sphaerophragmiaceae</taxon>
        <taxon>Austropuccinia</taxon>
    </lineage>
</organism>
<proteinExistence type="predicted"/>
<feature type="compositionally biased region" description="Low complexity" evidence="1">
    <location>
        <begin position="157"/>
        <end position="172"/>
    </location>
</feature>
<dbReference type="Proteomes" id="UP000765509">
    <property type="component" value="Unassembled WGS sequence"/>
</dbReference>
<dbReference type="EMBL" id="AVOT02037851">
    <property type="protein sequence ID" value="MBW0532590.1"/>
    <property type="molecule type" value="Genomic_DNA"/>
</dbReference>
<evidence type="ECO:0000256" key="1">
    <source>
        <dbReference type="SAM" id="MobiDB-lite"/>
    </source>
</evidence>
<protein>
    <submittedName>
        <fullName evidence="2">Uncharacterized protein</fullName>
    </submittedName>
</protein>
<feature type="compositionally biased region" description="Polar residues" evidence="1">
    <location>
        <begin position="202"/>
        <end position="214"/>
    </location>
</feature>
<reference evidence="2" key="1">
    <citation type="submission" date="2021-03" db="EMBL/GenBank/DDBJ databases">
        <title>Draft genome sequence of rust myrtle Austropuccinia psidii MF-1, a brazilian biotype.</title>
        <authorList>
            <person name="Quecine M.C."/>
            <person name="Pachon D.M.R."/>
            <person name="Bonatelli M.L."/>
            <person name="Correr F.H."/>
            <person name="Franceschini L.M."/>
            <person name="Leite T.F."/>
            <person name="Margarido G.R.A."/>
            <person name="Almeida C.A."/>
            <person name="Ferrarezi J.A."/>
            <person name="Labate C.A."/>
        </authorList>
    </citation>
    <scope>NUCLEOTIDE SEQUENCE</scope>
    <source>
        <strain evidence="2">MF-1</strain>
    </source>
</reference>
<feature type="region of interest" description="Disordered" evidence="1">
    <location>
        <begin position="1"/>
        <end position="82"/>
    </location>
</feature>
<comment type="caution">
    <text evidence="2">The sequence shown here is derived from an EMBL/GenBank/DDBJ whole genome shotgun (WGS) entry which is preliminary data.</text>
</comment>
<name>A0A9Q3F0B1_9BASI</name>
<feature type="region of interest" description="Disordered" evidence="1">
    <location>
        <begin position="108"/>
        <end position="138"/>
    </location>
</feature>
<evidence type="ECO:0000313" key="2">
    <source>
        <dbReference type="EMBL" id="MBW0532590.1"/>
    </source>
</evidence>
<feature type="compositionally biased region" description="Low complexity" evidence="1">
    <location>
        <begin position="1"/>
        <end position="12"/>
    </location>
</feature>
<keyword evidence="3" id="KW-1185">Reference proteome</keyword>
<accession>A0A9Q3F0B1</accession>